<dbReference type="Proteomes" id="UP001161757">
    <property type="component" value="Unassembled WGS sequence"/>
</dbReference>
<feature type="region of interest" description="Disordered" evidence="1">
    <location>
        <begin position="30"/>
        <end position="57"/>
    </location>
</feature>
<name>A0AAN6IXT0_EXODE</name>
<evidence type="ECO:0000256" key="1">
    <source>
        <dbReference type="SAM" id="MobiDB-lite"/>
    </source>
</evidence>
<organism evidence="2 3">
    <name type="scientific">Exophiala dermatitidis</name>
    <name type="common">Black yeast-like fungus</name>
    <name type="synonym">Wangiella dermatitidis</name>
    <dbReference type="NCBI Taxonomy" id="5970"/>
    <lineage>
        <taxon>Eukaryota</taxon>
        <taxon>Fungi</taxon>
        <taxon>Dikarya</taxon>
        <taxon>Ascomycota</taxon>
        <taxon>Pezizomycotina</taxon>
        <taxon>Eurotiomycetes</taxon>
        <taxon>Chaetothyriomycetidae</taxon>
        <taxon>Chaetothyriales</taxon>
        <taxon>Herpotrichiellaceae</taxon>
        <taxon>Exophiala</taxon>
    </lineage>
</organism>
<evidence type="ECO:0000313" key="3">
    <source>
        <dbReference type="Proteomes" id="UP001161757"/>
    </source>
</evidence>
<evidence type="ECO:0000313" key="2">
    <source>
        <dbReference type="EMBL" id="KAJ8994003.1"/>
    </source>
</evidence>
<proteinExistence type="predicted"/>
<accession>A0AAN6IXT0</accession>
<gene>
    <name evidence="2" type="ORF">HRR80_002502</name>
</gene>
<dbReference type="EMBL" id="JAJGCB010000003">
    <property type="protein sequence ID" value="KAJ8994003.1"/>
    <property type="molecule type" value="Genomic_DNA"/>
</dbReference>
<sequence>MQDVQIGSWSNVCQFRILYSHQSNLNSIAGTKNPSRNFHNQASACPNEAEKAGRSTSHVRCRDGSSIESSYGLNYLVAATITVATSTGLQIEDSVQFLIYD</sequence>
<comment type="caution">
    <text evidence="2">The sequence shown here is derived from an EMBL/GenBank/DDBJ whole genome shotgun (WGS) entry which is preliminary data.</text>
</comment>
<feature type="compositionally biased region" description="Polar residues" evidence="1">
    <location>
        <begin position="30"/>
        <end position="44"/>
    </location>
</feature>
<protein>
    <submittedName>
        <fullName evidence="2">Uncharacterized protein</fullName>
    </submittedName>
</protein>
<reference evidence="2" key="1">
    <citation type="submission" date="2023-01" db="EMBL/GenBank/DDBJ databases">
        <title>Exophiala dermititidis isolated from Cystic Fibrosis Patient.</title>
        <authorList>
            <person name="Kurbessoian T."/>
            <person name="Crocker A."/>
            <person name="Murante D."/>
            <person name="Hogan D.A."/>
            <person name="Stajich J.E."/>
        </authorList>
    </citation>
    <scope>NUCLEOTIDE SEQUENCE</scope>
    <source>
        <strain evidence="2">Ex8</strain>
    </source>
</reference>
<dbReference type="AlphaFoldDB" id="A0AAN6IXT0"/>